<dbReference type="PANTHER" id="PTHR43690">
    <property type="entry name" value="NARDILYSIN"/>
    <property type="match status" value="1"/>
</dbReference>
<organism evidence="8 9">
    <name type="scientific">Novosphingobium sediminis</name>
    <dbReference type="NCBI Taxonomy" id="707214"/>
    <lineage>
        <taxon>Bacteria</taxon>
        <taxon>Pseudomonadati</taxon>
        <taxon>Pseudomonadota</taxon>
        <taxon>Alphaproteobacteria</taxon>
        <taxon>Sphingomonadales</taxon>
        <taxon>Sphingomonadaceae</taxon>
        <taxon>Novosphingobium</taxon>
    </lineage>
</organism>
<evidence type="ECO:0000259" key="7">
    <source>
        <dbReference type="Pfam" id="PF05193"/>
    </source>
</evidence>
<keyword evidence="3" id="KW-0378">Hydrolase</keyword>
<feature type="domain" description="Peptidase M16 C-terminal" evidence="7">
    <location>
        <begin position="240"/>
        <end position="425"/>
    </location>
</feature>
<dbReference type="InterPro" id="IPR011765">
    <property type="entry name" value="Pept_M16_N"/>
</dbReference>
<feature type="domain" description="Peptidase M16 N-terminal" evidence="6">
    <location>
        <begin position="90"/>
        <end position="202"/>
    </location>
</feature>
<keyword evidence="9" id="KW-1185">Reference proteome</keyword>
<sequence>MAFLSRFAPRTPRALAPVVSAVLIGLLGLSSPVLAKAPAKPAAAPKAAIGSGPWLYRGSDVPQDKAWIFGVLPNGLRYAVRHNGVPPGQISVRMLIDAGSLYETDPQRGYAHLIEHLTFRDSKYLKAGEAIPAWQRLGATFGSDTNAETSPTQTVYKLDIPDVSSAKLDETFRLLSGMITAPIFTDVGVKTEVPIVLAEMRERSGPQTRILDGTRGVFFAGQPLGSRSPIGTEETLNGATPAKVKAFHDAWYRPDNAVIVVAGDADPQALITRIKQWFGTWKGTGKRPPLPDFGAPKAPVGGDPANPVGDAKVLVEPDLPRVFNYAVLRPWHKVNDTIVYNQGLMIDRLGIAIINRRLEGRARAGGSYLAASVEQQRISRSADATLVTVTPLTDDWKAAVKDVRAVIADALATPPTEEEIAREVAEFDVAFKVPVETQETLAGSKLADDITDAVDIRETVANPDTVYSIFRSSIPLFTPAAVLDHTRALFKGTVVRSVMITPKASDGTEADLRTALLAPVAPSSGSRLAASSLSFKDLPPIGTPGKLTNAETTSLLGIERIELSNGVKALLWSNEAEPGRVIVRIHFGGGYAVIDPKDAVYASLGQTALMDTGFGNVGREDLDRLATGRKLSLDFDIDDTTFKFSADTRPADLADQLYLFAAKLAMPRWDPNPVVRAQAAARLAYESTNASAASVLGRDVGWLLKDGDPRYAVPNPAELAKANPEGFRRVWSALLRQGPIEVDIFGDFNRDETVAALERTFGALPPRDPLPATGFAPKVPEPVGDPLTLNHHGDANTAAALVAWPTGGGSTGFHEARQLELLSQVFNNRLFDAMREKIGASYAPQVSSNWPLDLPSGGYLAATSQLRPGDLTAFFAATDKIAADLAASPATPDEIARVTEPMKQLITRASTGNGFYMYQLEGGALEPEKFTQIRSILSDYSAITPERLQLLAKRYLVPGKAWRLKVVPGK</sequence>
<evidence type="ECO:0000256" key="3">
    <source>
        <dbReference type="ARBA" id="ARBA00022801"/>
    </source>
</evidence>
<evidence type="ECO:0000259" key="6">
    <source>
        <dbReference type="Pfam" id="PF00675"/>
    </source>
</evidence>
<dbReference type="Gene3D" id="3.30.830.10">
    <property type="entry name" value="Metalloenzyme, LuxS/M16 peptidase-like"/>
    <property type="match status" value="3"/>
</dbReference>
<comment type="similarity">
    <text evidence="1">Belongs to the peptidase M16 family.</text>
</comment>
<evidence type="ECO:0000256" key="4">
    <source>
        <dbReference type="ARBA" id="ARBA00022833"/>
    </source>
</evidence>
<evidence type="ECO:0000256" key="1">
    <source>
        <dbReference type="ARBA" id="ARBA00007261"/>
    </source>
</evidence>
<proteinExistence type="inferred from homology"/>
<accession>A0A512AHW5</accession>
<dbReference type="Proteomes" id="UP000321464">
    <property type="component" value="Unassembled WGS sequence"/>
</dbReference>
<evidence type="ECO:0000256" key="2">
    <source>
        <dbReference type="ARBA" id="ARBA00022670"/>
    </source>
</evidence>
<name>A0A512AHW5_9SPHN</name>
<evidence type="ECO:0000313" key="8">
    <source>
        <dbReference type="EMBL" id="GEN99309.1"/>
    </source>
</evidence>
<dbReference type="SUPFAM" id="SSF63411">
    <property type="entry name" value="LuxS/MPP-like metallohydrolase"/>
    <property type="match status" value="3"/>
</dbReference>
<dbReference type="RefSeq" id="WP_147158657.1">
    <property type="nucleotide sequence ID" value="NZ_BJYR01000007.1"/>
</dbReference>
<dbReference type="GO" id="GO:0046872">
    <property type="term" value="F:metal ion binding"/>
    <property type="evidence" value="ECO:0007669"/>
    <property type="project" value="InterPro"/>
</dbReference>
<gene>
    <name evidence="8" type="ORF">NSE01_11420</name>
</gene>
<keyword evidence="5" id="KW-0482">Metalloprotease</keyword>
<dbReference type="GO" id="GO:0008237">
    <property type="term" value="F:metallopeptidase activity"/>
    <property type="evidence" value="ECO:0007669"/>
    <property type="project" value="UniProtKB-KW"/>
</dbReference>
<dbReference type="Pfam" id="PF05193">
    <property type="entry name" value="Peptidase_M16_C"/>
    <property type="match status" value="2"/>
</dbReference>
<dbReference type="GO" id="GO:0006508">
    <property type="term" value="P:proteolysis"/>
    <property type="evidence" value="ECO:0007669"/>
    <property type="project" value="UniProtKB-KW"/>
</dbReference>
<feature type="domain" description="Peptidase M16 C-terminal" evidence="7">
    <location>
        <begin position="740"/>
        <end position="898"/>
    </location>
</feature>
<dbReference type="EMBL" id="BJYR01000007">
    <property type="protein sequence ID" value="GEN99309.1"/>
    <property type="molecule type" value="Genomic_DNA"/>
</dbReference>
<dbReference type="PANTHER" id="PTHR43690:SF17">
    <property type="entry name" value="PROTEIN YHJJ"/>
    <property type="match status" value="1"/>
</dbReference>
<dbReference type="InterPro" id="IPR011249">
    <property type="entry name" value="Metalloenz_LuxS/M16"/>
</dbReference>
<protein>
    <submittedName>
        <fullName evidence="8">Peptidase M16</fullName>
    </submittedName>
</protein>
<dbReference type="OrthoDB" id="9811314at2"/>
<dbReference type="InterPro" id="IPR050626">
    <property type="entry name" value="Peptidase_M16"/>
</dbReference>
<comment type="caution">
    <text evidence="8">The sequence shown here is derived from an EMBL/GenBank/DDBJ whole genome shotgun (WGS) entry which is preliminary data.</text>
</comment>
<evidence type="ECO:0000313" key="9">
    <source>
        <dbReference type="Proteomes" id="UP000321464"/>
    </source>
</evidence>
<dbReference type="Pfam" id="PF00675">
    <property type="entry name" value="Peptidase_M16"/>
    <property type="match status" value="1"/>
</dbReference>
<keyword evidence="2" id="KW-0645">Protease</keyword>
<reference evidence="8 9" key="1">
    <citation type="submission" date="2019-07" db="EMBL/GenBank/DDBJ databases">
        <title>Whole genome shotgun sequence of Novosphingobium sediminis NBRC 106119.</title>
        <authorList>
            <person name="Hosoyama A."/>
            <person name="Uohara A."/>
            <person name="Ohji S."/>
            <person name="Ichikawa N."/>
        </authorList>
    </citation>
    <scope>NUCLEOTIDE SEQUENCE [LARGE SCALE GENOMIC DNA]</scope>
    <source>
        <strain evidence="8 9">NBRC 106119</strain>
    </source>
</reference>
<dbReference type="AlphaFoldDB" id="A0A512AHW5"/>
<keyword evidence="4" id="KW-0862">Zinc</keyword>
<dbReference type="InterPro" id="IPR007863">
    <property type="entry name" value="Peptidase_M16_C"/>
</dbReference>
<evidence type="ECO:0000256" key="5">
    <source>
        <dbReference type="ARBA" id="ARBA00023049"/>
    </source>
</evidence>